<dbReference type="AlphaFoldDB" id="A0AAX4JCL9"/>
<organism evidence="1 2">
    <name type="scientific">Vairimorpha necatrix</name>
    <dbReference type="NCBI Taxonomy" id="6039"/>
    <lineage>
        <taxon>Eukaryota</taxon>
        <taxon>Fungi</taxon>
        <taxon>Fungi incertae sedis</taxon>
        <taxon>Microsporidia</taxon>
        <taxon>Nosematidae</taxon>
        <taxon>Vairimorpha</taxon>
    </lineage>
</organism>
<dbReference type="GeneID" id="90541445"/>
<evidence type="ECO:0000313" key="2">
    <source>
        <dbReference type="Proteomes" id="UP001334084"/>
    </source>
</evidence>
<sequence>MICYFFYIFCIYTASYNIKDIEQVVDDITYKIKNSEEVFYKTVPITREIENVNCALGFSLNSLTYFNKYRIKFIEDLTNIINELKMKKFQKVIFLSENDCLFYDGIDNKEDDDLKNKINDISLGEILQNTIRK</sequence>
<accession>A0AAX4JCL9</accession>
<protein>
    <submittedName>
        <fullName evidence="1">SP-containing protein</fullName>
    </submittedName>
</protein>
<evidence type="ECO:0000313" key="1">
    <source>
        <dbReference type="EMBL" id="WUR03632.1"/>
    </source>
</evidence>
<proteinExistence type="predicted"/>
<keyword evidence="2" id="KW-1185">Reference proteome</keyword>
<dbReference type="EMBL" id="CP142730">
    <property type="protein sequence ID" value="WUR03632.1"/>
    <property type="molecule type" value="Genomic_DNA"/>
</dbReference>
<dbReference type="KEGG" id="vnx:VNE69_05221"/>
<name>A0AAX4JCL9_9MICR</name>
<reference evidence="1" key="1">
    <citation type="journal article" date="2024" name="BMC Genomics">
        <title>Functional annotation of a divergent genome using sequence and structure-based similarity.</title>
        <authorList>
            <person name="Svedberg D."/>
            <person name="Winiger R.R."/>
            <person name="Berg A."/>
            <person name="Sharma H."/>
            <person name="Tellgren-Roth C."/>
            <person name="Debrunner-Vossbrinck B.A."/>
            <person name="Vossbrinck C.R."/>
            <person name="Barandun J."/>
        </authorList>
    </citation>
    <scope>NUCLEOTIDE SEQUENCE</scope>
    <source>
        <strain evidence="1">Illinois isolate</strain>
    </source>
</reference>
<dbReference type="Proteomes" id="UP001334084">
    <property type="component" value="Chromosome 5"/>
</dbReference>
<dbReference type="RefSeq" id="XP_065329777.1">
    <property type="nucleotide sequence ID" value="XM_065473705.1"/>
</dbReference>
<gene>
    <name evidence="1" type="ORF">VNE69_05221</name>
</gene>